<proteinExistence type="predicted"/>
<sequence length="327" mass="34658">METLQDTLRQQWLSAGTFGALVYQAEYVTAFLQARKASDRNPPAAAELADLESLVQASLQRLRVAHSCLIRPDWQGTAWAQYALALQPACQHLLNVVCRACLVTGRPATAEPGAALLHQLLVQPFKCERCAQPGSIEQARDVFDSVQPGSLLLRALRKWWRAAPQSAVPGAGAILQGACHDPHAVACNLAGVVNTGGLESDHVADAWYTAIFYEIESYAPMLRLCLSKQAPAGFQATGDCLLSLRVTLEAQSAEADGSANVARWPALVLVLRDVILEAAAWAPSDKVLSGVVAGEAAQMEDLSSIFLNAPATLRNLVGKGGGGSGPG</sequence>
<name>A0AAW1QSM1_9CHLO</name>
<organism evidence="1 2">
    <name type="scientific">[Myrmecia] bisecta</name>
    <dbReference type="NCBI Taxonomy" id="41462"/>
    <lineage>
        <taxon>Eukaryota</taxon>
        <taxon>Viridiplantae</taxon>
        <taxon>Chlorophyta</taxon>
        <taxon>core chlorophytes</taxon>
        <taxon>Trebouxiophyceae</taxon>
        <taxon>Trebouxiales</taxon>
        <taxon>Trebouxiaceae</taxon>
        <taxon>Myrmecia</taxon>
    </lineage>
</organism>
<dbReference type="EMBL" id="JALJOR010000002">
    <property type="protein sequence ID" value="KAK9824151.1"/>
    <property type="molecule type" value="Genomic_DNA"/>
</dbReference>
<evidence type="ECO:0000313" key="1">
    <source>
        <dbReference type="EMBL" id="KAK9824151.1"/>
    </source>
</evidence>
<reference evidence="1 2" key="1">
    <citation type="journal article" date="2024" name="Nat. Commun.">
        <title>Phylogenomics reveals the evolutionary origins of lichenization in chlorophyte algae.</title>
        <authorList>
            <person name="Puginier C."/>
            <person name="Libourel C."/>
            <person name="Otte J."/>
            <person name="Skaloud P."/>
            <person name="Haon M."/>
            <person name="Grisel S."/>
            <person name="Petersen M."/>
            <person name="Berrin J.G."/>
            <person name="Delaux P.M."/>
            <person name="Dal Grande F."/>
            <person name="Keller J."/>
        </authorList>
    </citation>
    <scope>NUCLEOTIDE SEQUENCE [LARGE SCALE GENOMIC DNA]</scope>
    <source>
        <strain evidence="1 2">SAG 2043</strain>
    </source>
</reference>
<dbReference type="AlphaFoldDB" id="A0AAW1QSM1"/>
<comment type="caution">
    <text evidence="1">The sequence shown here is derived from an EMBL/GenBank/DDBJ whole genome shotgun (WGS) entry which is preliminary data.</text>
</comment>
<protein>
    <submittedName>
        <fullName evidence="1">Uncharacterized protein</fullName>
    </submittedName>
</protein>
<evidence type="ECO:0000313" key="2">
    <source>
        <dbReference type="Proteomes" id="UP001489004"/>
    </source>
</evidence>
<gene>
    <name evidence="1" type="ORF">WJX72_008119</name>
</gene>
<accession>A0AAW1QSM1</accession>
<dbReference type="Proteomes" id="UP001489004">
    <property type="component" value="Unassembled WGS sequence"/>
</dbReference>
<keyword evidence="2" id="KW-1185">Reference proteome</keyword>